<organism evidence="1 2">
    <name type="scientific">Rhizobium freirei PRF 81</name>
    <dbReference type="NCBI Taxonomy" id="363754"/>
    <lineage>
        <taxon>Bacteria</taxon>
        <taxon>Pseudomonadati</taxon>
        <taxon>Pseudomonadota</taxon>
        <taxon>Alphaproteobacteria</taxon>
        <taxon>Hyphomicrobiales</taxon>
        <taxon>Rhizobiaceae</taxon>
        <taxon>Rhizobium/Agrobacterium group</taxon>
        <taxon>Rhizobium</taxon>
    </lineage>
</organism>
<name>N6V446_9HYPH</name>
<dbReference type="AlphaFoldDB" id="N6V446"/>
<accession>N6V446</accession>
<evidence type="ECO:0000313" key="1">
    <source>
        <dbReference type="EMBL" id="ENN88630.1"/>
    </source>
</evidence>
<evidence type="ECO:0000313" key="2">
    <source>
        <dbReference type="Proteomes" id="UP000012429"/>
    </source>
</evidence>
<dbReference type="Proteomes" id="UP000012429">
    <property type="component" value="Unassembled WGS sequence"/>
</dbReference>
<proteinExistence type="predicted"/>
<dbReference type="RefSeq" id="WP_004111011.1">
    <property type="nucleotide sequence ID" value="NZ_AQHN01000014.1"/>
</dbReference>
<keyword evidence="2" id="KW-1185">Reference proteome</keyword>
<dbReference type="EMBL" id="AQHN01000014">
    <property type="protein sequence ID" value="ENN88630.1"/>
    <property type="molecule type" value="Genomic_DNA"/>
</dbReference>
<reference evidence="1 2" key="1">
    <citation type="journal article" date="2012" name="BMC Genomics">
        <title>Genomic basis of broad host range and environmental adaptability of Rhizobium tropici CIAT 899 and Rhizobium sp. PRF 81 which are used in inoculants for common bean (Phaseolus vulgaris L.).</title>
        <authorList>
            <person name="Ormeno-Orrillo E."/>
            <person name="Menna P."/>
            <person name="Almeida L.G."/>
            <person name="Ollero F.J."/>
            <person name="Nicolas M.F."/>
            <person name="Pains Rodrigues E."/>
            <person name="Shigueyoshi Nakatani A."/>
            <person name="Silva Batista J.S."/>
            <person name="Oliveira Chueire L.M."/>
            <person name="Souza R.C."/>
            <person name="Ribeiro Vasconcelos A.T."/>
            <person name="Megias M."/>
            <person name="Hungria M."/>
            <person name="Martinez-Romero E."/>
        </authorList>
    </citation>
    <scope>NUCLEOTIDE SEQUENCE [LARGE SCALE GENOMIC DNA]</scope>
    <source>
        <strain evidence="1 2">PRF 81</strain>
    </source>
</reference>
<gene>
    <name evidence="1" type="ORF">RHSP_79735</name>
</gene>
<dbReference type="PATRIC" id="fig|363754.4.peg.1400"/>
<comment type="caution">
    <text evidence="1">The sequence shown here is derived from an EMBL/GenBank/DDBJ whole genome shotgun (WGS) entry which is preliminary data.</text>
</comment>
<sequence length="113" mass="13358">MFEYSREPPPKDDVLTIIRDEALAHYNFVGHLNRHAFGTFRDHPPVFRGKSRDMFHHLHSMRDLLQNLMDDPTLDEELCWNQPKPMSTDEVHSLLQTKIGSRPDIRYLQIAVY</sequence>
<dbReference type="OrthoDB" id="8381826at2"/>
<protein>
    <submittedName>
        <fullName evidence="1">Uncharacterized protein</fullName>
    </submittedName>
</protein>